<organism evidence="3 4">
    <name type="scientific">Coprinopsis cinerea (strain Okayama-7 / 130 / ATCC MYA-4618 / FGSC 9003)</name>
    <name type="common">Inky cap fungus</name>
    <name type="synonym">Hormographiella aspergillata</name>
    <dbReference type="NCBI Taxonomy" id="240176"/>
    <lineage>
        <taxon>Eukaryota</taxon>
        <taxon>Fungi</taxon>
        <taxon>Dikarya</taxon>
        <taxon>Basidiomycota</taxon>
        <taxon>Agaricomycotina</taxon>
        <taxon>Agaricomycetes</taxon>
        <taxon>Agaricomycetidae</taxon>
        <taxon>Agaricales</taxon>
        <taxon>Agaricineae</taxon>
        <taxon>Psathyrellaceae</taxon>
        <taxon>Coprinopsis</taxon>
    </lineage>
</organism>
<proteinExistence type="predicted"/>
<dbReference type="AlphaFoldDB" id="A8NPB1"/>
<feature type="compositionally biased region" description="Polar residues" evidence="1">
    <location>
        <begin position="42"/>
        <end position="52"/>
    </location>
</feature>
<dbReference type="Pfam" id="PF18758">
    <property type="entry name" value="KDZ"/>
    <property type="match status" value="1"/>
</dbReference>
<evidence type="ECO:0000313" key="4">
    <source>
        <dbReference type="Proteomes" id="UP000001861"/>
    </source>
</evidence>
<comment type="caution">
    <text evidence="3">The sequence shown here is derived from an EMBL/GenBank/DDBJ whole genome shotgun (WGS) entry which is preliminary data.</text>
</comment>
<evidence type="ECO:0000313" key="3">
    <source>
        <dbReference type="EMBL" id="EAU86504.2"/>
    </source>
</evidence>
<dbReference type="KEGG" id="cci:CC1G_10226"/>
<feature type="compositionally biased region" description="Acidic residues" evidence="1">
    <location>
        <begin position="774"/>
        <end position="786"/>
    </location>
</feature>
<feature type="domain" description="CxC2-like cysteine cluster KDZ transposase-associated" evidence="2">
    <location>
        <begin position="236"/>
        <end position="314"/>
    </location>
</feature>
<feature type="region of interest" description="Disordered" evidence="1">
    <location>
        <begin position="766"/>
        <end position="795"/>
    </location>
</feature>
<dbReference type="PANTHER" id="PTHR33096">
    <property type="entry name" value="CXC2 DOMAIN-CONTAINING PROTEIN"/>
    <property type="match status" value="1"/>
</dbReference>
<sequence>MGFGKERRGYSSGGKGRAKLMKAKLVLTKAGRRKVEFVPVKSTPSPTKSVHGSPSPKRRKTGHQDAMQDGGVFVQFQDNGDADAPKKSMDSNDYMLEWIPKERLYLDEIIKREAPPSSLVCDSCGSEESPSWWRCRDCTACSLSCFHCFRSLHDHLPFHRVETLSEHHFSPSWLWHCGVYINLCIHNVCRSDDTPNFSTSSSDEETGHIDDEQDWLDADDCSFGAKPRGRILHGMKVVTVVHGNGVHHLPFLYCSCLDAPEPEVQMLRLGFYPATSKDIRTVFTFSMLDEYLLETIECYTSTHHYYSKLRRLTNEPYPDTVADRTRELRRVGRQWRKLKELKRHGYGHRTEEPGKGDLALFCAACPQPGVNLPEDWKQDKDDWKYTRSFVADGNFTCIHRKQKNSDVEVGLKNGEGYMTETRRYRKHLATAKETSEAPTCHEHRAIADKSKVRKGLDATGIGAIACMRHGAFAPGSVVDFQKGERQVNMDYALSEALKLSNMEDIRRVIFAYDINCQYSKKLFERLHTGEYLELDESLVFIFGIGLFHVHGHQEACLPRYSLTFIRGAGVSAGEILESLWAVINEVARCTSTMTLAHRLEVLDAIIADSNWKKMLKLVSVICKNWKNAGRQYAKAKEDFDLLNETASPAQRVQWQAQLDEAQEMRTTNVAAMDILLAKIDRPPTLAKVQTRLMETEKQLGTDVGITSWIAFGLRIQEAQSLPKEKTDPQQLEVTRRRESLYTDINGLYETAATLFPDADLVNLKFDGPPRERVDLDDDEESDEEENPFSLSQNEMEDVKIPLPSSFSDRDMPATLSRAKAKELDLRIAQADDVLETIRTEIGHKSFLYRSNIRLAEGKKQKTRGYTAVSAVNQRLRDSIRIYNQTRWAMRRLGANDSVIRRYRALTPEDTRAVTTIYQPNMRGERNRPLSWIWNLDVSGDSARSDYLEELYRVNWLRARSRVDRWKEEYVLLSSEMVWVLNFFDFRRKKCLEWIGLREDSPGHVAYAHRQAEMWKLLYVQAEKAFLKVRKSSTTSNA</sequence>
<dbReference type="STRING" id="240176.A8NPB1"/>
<dbReference type="PANTHER" id="PTHR33096:SF1">
    <property type="entry name" value="CXC1-LIKE CYSTEINE CLUSTER ASSOCIATED WITH KDZ TRANSPOSASES DOMAIN-CONTAINING PROTEIN"/>
    <property type="match status" value="1"/>
</dbReference>
<evidence type="ECO:0000256" key="1">
    <source>
        <dbReference type="SAM" id="MobiDB-lite"/>
    </source>
</evidence>
<dbReference type="OrthoDB" id="2750871at2759"/>
<dbReference type="eggNOG" id="ENOG502SJ1F">
    <property type="taxonomic scope" value="Eukaryota"/>
</dbReference>
<dbReference type="HOGENOM" id="CLU_003703_13_1_1"/>
<dbReference type="OMA" id="QDECHIL"/>
<feature type="region of interest" description="Disordered" evidence="1">
    <location>
        <begin position="36"/>
        <end position="64"/>
    </location>
</feature>
<gene>
    <name evidence="3" type="ORF">CC1G_10226</name>
</gene>
<keyword evidence="4" id="KW-1185">Reference proteome</keyword>
<dbReference type="RefSeq" id="XP_001835299.2">
    <property type="nucleotide sequence ID" value="XM_001835247.2"/>
</dbReference>
<dbReference type="InParanoid" id="A8NPB1"/>
<dbReference type="Pfam" id="PF18803">
    <property type="entry name" value="CxC2"/>
    <property type="match status" value="1"/>
</dbReference>
<dbReference type="InterPro" id="IPR041457">
    <property type="entry name" value="CxC2_KDZ-assoc"/>
</dbReference>
<reference evidence="3 4" key="1">
    <citation type="journal article" date="2010" name="Proc. Natl. Acad. Sci. U.S.A.">
        <title>Insights into evolution of multicellular fungi from the assembled chromosomes of the mushroom Coprinopsis cinerea (Coprinus cinereus).</title>
        <authorList>
            <person name="Stajich J.E."/>
            <person name="Wilke S.K."/>
            <person name="Ahren D."/>
            <person name="Au C.H."/>
            <person name="Birren B.W."/>
            <person name="Borodovsky M."/>
            <person name="Burns C."/>
            <person name="Canback B."/>
            <person name="Casselton L.A."/>
            <person name="Cheng C.K."/>
            <person name="Deng J."/>
            <person name="Dietrich F.S."/>
            <person name="Fargo D.C."/>
            <person name="Farman M.L."/>
            <person name="Gathman A.C."/>
            <person name="Goldberg J."/>
            <person name="Guigo R."/>
            <person name="Hoegger P.J."/>
            <person name="Hooker J.B."/>
            <person name="Huggins A."/>
            <person name="James T.Y."/>
            <person name="Kamada T."/>
            <person name="Kilaru S."/>
            <person name="Kodira C."/>
            <person name="Kues U."/>
            <person name="Kupfer D."/>
            <person name="Kwan H.S."/>
            <person name="Lomsadze A."/>
            <person name="Li W."/>
            <person name="Lilly W.W."/>
            <person name="Ma L.J."/>
            <person name="Mackey A.J."/>
            <person name="Manning G."/>
            <person name="Martin F."/>
            <person name="Muraguchi H."/>
            <person name="Natvig D.O."/>
            <person name="Palmerini H."/>
            <person name="Ramesh M.A."/>
            <person name="Rehmeyer C.J."/>
            <person name="Roe B.A."/>
            <person name="Shenoy N."/>
            <person name="Stanke M."/>
            <person name="Ter-Hovhannisyan V."/>
            <person name="Tunlid A."/>
            <person name="Velagapudi R."/>
            <person name="Vision T.J."/>
            <person name="Zeng Q."/>
            <person name="Zolan M.E."/>
            <person name="Pukkila P.J."/>
        </authorList>
    </citation>
    <scope>NUCLEOTIDE SEQUENCE [LARGE SCALE GENOMIC DNA]</scope>
    <source>
        <strain evidence="4">Okayama-7 / 130 / ATCC MYA-4618 / FGSC 9003</strain>
    </source>
</reference>
<accession>A8NPB1</accession>
<evidence type="ECO:0000259" key="2">
    <source>
        <dbReference type="Pfam" id="PF18803"/>
    </source>
</evidence>
<dbReference type="Proteomes" id="UP000001861">
    <property type="component" value="Unassembled WGS sequence"/>
</dbReference>
<dbReference type="EMBL" id="AACS02000012">
    <property type="protein sequence ID" value="EAU86504.2"/>
    <property type="molecule type" value="Genomic_DNA"/>
</dbReference>
<dbReference type="InterPro" id="IPR040521">
    <property type="entry name" value="KDZ"/>
</dbReference>
<protein>
    <recommendedName>
        <fullName evidence="2">CxC2-like cysteine cluster KDZ transposase-associated domain-containing protein</fullName>
    </recommendedName>
</protein>
<dbReference type="VEuPathDB" id="FungiDB:CC1G_10226"/>
<name>A8NPB1_COPC7</name>
<dbReference type="GeneID" id="6011827"/>